<accession>A0A8H9LT84</accession>
<name>A0A1E7N9C3_KITAU</name>
<dbReference type="AlphaFoldDB" id="A0A1E7N9C3"/>
<sequence>MSHAYGPAHEVPVWLRAMASADAGTREKAFGDYYGAAHHQGDVYPCTVASLPFLFALADDPATPDRGAVVHLLLSIGREAVDCGDDIIVAPDGSESTAAADSVAMLRERSGAFLAYAQDPDPWVRRPGIEGLGLFVEDADQALGALRERLPAEDGTVERLLVVHTAATLALRLPAARTTATAWLAALADDPTAEPDIRLAALVHHARCGQDRDDAVPTAIALLRRLATAPERRSDEDGCRSGTGSGACACRNGREGEGETDTRADGETDTEAEAVAQDGVPPQVTAAFEDLDRHGRLHAPTTTLLRTFHTVLDTRVPERTALLTEQLSSPDPAIRYDAIRMAQDLITSWRGEHTGLVLLLADCLAPQDPYTAAAAAESLRVLGPAGEAAREALAALVAANRTTYGPNAWAATKTLPRRAHQEAVMALAALGDPRAVPCLLTALDGGTDAWRAVQVAGRLRPGAGELVPRLSRHLADADMSNPWADMGTGALMSALAELGDAAAVPALTDAVTAAIRHDQLRLGASALKALAAFGTEAASALDAVRPLADAADVNLRAAATAALWALERDPADVVPRLCDLLDTHARHDAADVLGLIGPSAAAALPRLRTMLTAGYEWTRVHAATALWDIVGEVEADVVVRTLLAAWEKNDATSNHVLACLDRMGSAAAPALPRIRAELAQARRSGRFGRVANDEELQRTCRTILARLS</sequence>
<dbReference type="EMBL" id="BMUB01000017">
    <property type="protein sequence ID" value="GGU95435.1"/>
    <property type="molecule type" value="Genomic_DNA"/>
</dbReference>
<reference evidence="2" key="1">
    <citation type="journal article" date="2014" name="Int. J. Syst. Evol. Microbiol.">
        <title>Complete genome sequence of Corynebacterium casei LMG S-19264T (=DSM 44701T), isolated from a smear-ripened cheese.</title>
        <authorList>
            <consortium name="US DOE Joint Genome Institute (JGI-PGF)"/>
            <person name="Walter F."/>
            <person name="Albersmeier A."/>
            <person name="Kalinowski J."/>
            <person name="Ruckert C."/>
        </authorList>
    </citation>
    <scope>NUCLEOTIDE SEQUENCE</scope>
    <source>
        <strain evidence="2">JCM 4434</strain>
    </source>
</reference>
<accession>A0A1E7N9C3</accession>
<evidence type="ECO:0000313" key="4">
    <source>
        <dbReference type="Proteomes" id="UP000037395"/>
    </source>
</evidence>
<reference evidence="2" key="5">
    <citation type="submission" date="2020-09" db="EMBL/GenBank/DDBJ databases">
        <authorList>
            <person name="Sun Q."/>
            <person name="Ohkuma M."/>
        </authorList>
    </citation>
    <scope>NUCLEOTIDE SEQUENCE</scope>
    <source>
        <strain evidence="2">JCM 4434</strain>
    </source>
</reference>
<reference evidence="3" key="3">
    <citation type="submission" date="2016-08" db="EMBL/GenBank/DDBJ databases">
        <title>Sequencing, Assembly and Comparative Genomics of S. aureofaciens ATCC 10762.</title>
        <authorList>
            <person name="Gradnigo J.S."/>
            <person name="Johnson N."/>
            <person name="Somerville G.A."/>
        </authorList>
    </citation>
    <scope>NUCLEOTIDE SEQUENCE [LARGE SCALE GENOMIC DNA]</scope>
    <source>
        <strain evidence="3">ATCC 10762</strain>
    </source>
</reference>
<dbReference type="InterPro" id="IPR011989">
    <property type="entry name" value="ARM-like"/>
</dbReference>
<dbReference type="InterPro" id="IPR004155">
    <property type="entry name" value="PBS_lyase_HEAT"/>
</dbReference>
<dbReference type="Proteomes" id="UP000610124">
    <property type="component" value="Unassembled WGS sequence"/>
</dbReference>
<keyword evidence="4" id="KW-1185">Reference proteome</keyword>
<gene>
    <name evidence="2" type="ORF">GCM10010502_56590</name>
    <name evidence="3" type="ORF">HS99_0005780</name>
</gene>
<dbReference type="SMART" id="SM00567">
    <property type="entry name" value="EZ_HEAT"/>
    <property type="match status" value="4"/>
</dbReference>
<evidence type="ECO:0008006" key="5">
    <source>
        <dbReference type="Google" id="ProtNLM"/>
    </source>
</evidence>
<proteinExistence type="predicted"/>
<reference evidence="4" key="4">
    <citation type="submission" date="2016-08" db="EMBL/GenBank/DDBJ databases">
        <title>Sequencing, assembly and comparative genomics of S. aureofaciens ATCC 10762.</title>
        <authorList>
            <person name="Gradnigo J.S."/>
            <person name="Johnson N."/>
            <person name="Somerville G.A."/>
        </authorList>
    </citation>
    <scope>NUCLEOTIDE SEQUENCE [LARGE SCALE GENOMIC DNA]</scope>
    <source>
        <strain evidence="4">ATCC 10762 / DSM 40127 / CCM 3239 / JCM 4008 / LMG 5968 / NBRC 12843 / NCIMB 8234 / A-377</strain>
    </source>
</reference>
<dbReference type="EMBL" id="JPRF03000021">
    <property type="protein sequence ID" value="OEV37300.1"/>
    <property type="molecule type" value="Genomic_DNA"/>
</dbReference>
<comment type="caution">
    <text evidence="3">The sequence shown here is derived from an EMBL/GenBank/DDBJ whole genome shotgun (WGS) entry which is preliminary data.</text>
</comment>
<evidence type="ECO:0000256" key="1">
    <source>
        <dbReference type="SAM" id="MobiDB-lite"/>
    </source>
</evidence>
<feature type="region of interest" description="Disordered" evidence="1">
    <location>
        <begin position="231"/>
        <end position="268"/>
    </location>
</feature>
<protein>
    <recommendedName>
        <fullName evidence="5">PBS lyase</fullName>
    </recommendedName>
</protein>
<reference evidence="3 4" key="2">
    <citation type="submission" date="2014-07" db="EMBL/GenBank/DDBJ databases">
        <authorList>
            <person name="Zhang J.E."/>
            <person name="Yang H."/>
            <person name="Guo J."/>
            <person name="Deng Z."/>
            <person name="Luo H."/>
            <person name="Luo M."/>
            <person name="Zhao B."/>
        </authorList>
    </citation>
    <scope>NUCLEOTIDE SEQUENCE [LARGE SCALE GENOMIC DNA]</scope>
    <source>
        <strain evidence="3">ATCC 10762</strain>
        <strain evidence="4">ATCC 10762 / DSM 40127 / CCM 3239 / JCM 4008 / LMG 5968 / NBRC 12843 / NCIMB 8234 / A-377</strain>
    </source>
</reference>
<dbReference type="SUPFAM" id="SSF48371">
    <property type="entry name" value="ARM repeat"/>
    <property type="match status" value="1"/>
</dbReference>
<dbReference type="InterPro" id="IPR016024">
    <property type="entry name" value="ARM-type_fold"/>
</dbReference>
<evidence type="ECO:0000313" key="3">
    <source>
        <dbReference type="EMBL" id="OEV37300.1"/>
    </source>
</evidence>
<organism evidence="3 4">
    <name type="scientific">Kitasatospora aureofaciens</name>
    <name type="common">Streptomyces aureofaciens</name>
    <dbReference type="NCBI Taxonomy" id="1894"/>
    <lineage>
        <taxon>Bacteria</taxon>
        <taxon>Bacillati</taxon>
        <taxon>Actinomycetota</taxon>
        <taxon>Actinomycetes</taxon>
        <taxon>Kitasatosporales</taxon>
        <taxon>Streptomycetaceae</taxon>
        <taxon>Kitasatospora</taxon>
    </lineage>
</organism>
<evidence type="ECO:0000313" key="2">
    <source>
        <dbReference type="EMBL" id="GGU95435.1"/>
    </source>
</evidence>
<feature type="compositionally biased region" description="Basic and acidic residues" evidence="1">
    <location>
        <begin position="252"/>
        <end position="266"/>
    </location>
</feature>
<dbReference type="Proteomes" id="UP000037395">
    <property type="component" value="Unassembled WGS sequence"/>
</dbReference>
<dbReference type="Gene3D" id="1.25.10.10">
    <property type="entry name" value="Leucine-rich Repeat Variant"/>
    <property type="match status" value="2"/>
</dbReference>